<dbReference type="InterPro" id="IPR036250">
    <property type="entry name" value="AcylCo_DH-like_C"/>
</dbReference>
<keyword evidence="2" id="KW-1185">Reference proteome</keyword>
<dbReference type="AlphaFoldDB" id="A0A498IR19"/>
<dbReference type="GO" id="GO:0006552">
    <property type="term" value="P:L-leucine catabolic process"/>
    <property type="evidence" value="ECO:0007669"/>
    <property type="project" value="TreeGrafter"/>
</dbReference>
<reference evidence="1 2" key="1">
    <citation type="submission" date="2018-10" db="EMBL/GenBank/DDBJ databases">
        <title>A high-quality apple genome assembly.</title>
        <authorList>
            <person name="Hu J."/>
        </authorList>
    </citation>
    <scope>NUCLEOTIDE SEQUENCE [LARGE SCALE GENOMIC DNA]</scope>
    <source>
        <strain evidence="2">cv. HFTH1</strain>
        <tissue evidence="1">Young leaf</tissue>
    </source>
</reference>
<dbReference type="PANTHER" id="PTHR43884">
    <property type="entry name" value="ACYL-COA DEHYDROGENASE"/>
    <property type="match status" value="1"/>
</dbReference>
<proteinExistence type="predicted"/>
<dbReference type="Proteomes" id="UP000290289">
    <property type="component" value="Chromosome 11"/>
</dbReference>
<dbReference type="EMBL" id="RDQH01000337">
    <property type="protein sequence ID" value="RXH83703.1"/>
    <property type="molecule type" value="Genomic_DNA"/>
</dbReference>
<protein>
    <recommendedName>
        <fullName evidence="3">Acyl-CoA dehydrogenase/oxidase C-terminal domain-containing protein</fullName>
    </recommendedName>
</protein>
<sequence length="96" mass="10302">MMRATIAAAASLKVGYGSRSSTTRLKLKLRVSDLTSSWHLQTITLQGTNFQDCAGVILCTAERATQVALQATQCFGGNGYVNEYPTGLSPSRCRTV</sequence>
<dbReference type="GO" id="GO:0008470">
    <property type="term" value="F:3-methylbutanoyl-CoA dehydrogenase activity"/>
    <property type="evidence" value="ECO:0007669"/>
    <property type="project" value="TreeGrafter"/>
</dbReference>
<organism evidence="1 2">
    <name type="scientific">Malus domestica</name>
    <name type="common">Apple</name>
    <name type="synonym">Pyrus malus</name>
    <dbReference type="NCBI Taxonomy" id="3750"/>
    <lineage>
        <taxon>Eukaryota</taxon>
        <taxon>Viridiplantae</taxon>
        <taxon>Streptophyta</taxon>
        <taxon>Embryophyta</taxon>
        <taxon>Tracheophyta</taxon>
        <taxon>Spermatophyta</taxon>
        <taxon>Magnoliopsida</taxon>
        <taxon>eudicotyledons</taxon>
        <taxon>Gunneridae</taxon>
        <taxon>Pentapetalae</taxon>
        <taxon>rosids</taxon>
        <taxon>fabids</taxon>
        <taxon>Rosales</taxon>
        <taxon>Rosaceae</taxon>
        <taxon>Amygdaloideae</taxon>
        <taxon>Maleae</taxon>
        <taxon>Malus</taxon>
    </lineage>
</organism>
<dbReference type="PANTHER" id="PTHR43884:SF12">
    <property type="entry name" value="ISOVALERYL-COA DEHYDROGENASE, MITOCHONDRIAL-RELATED"/>
    <property type="match status" value="1"/>
</dbReference>
<dbReference type="SUPFAM" id="SSF47203">
    <property type="entry name" value="Acyl-CoA dehydrogenase C-terminal domain-like"/>
    <property type="match status" value="1"/>
</dbReference>
<evidence type="ECO:0000313" key="2">
    <source>
        <dbReference type="Proteomes" id="UP000290289"/>
    </source>
</evidence>
<dbReference type="GO" id="GO:0005739">
    <property type="term" value="C:mitochondrion"/>
    <property type="evidence" value="ECO:0007669"/>
    <property type="project" value="TreeGrafter"/>
</dbReference>
<dbReference type="STRING" id="3750.A0A498IR19"/>
<name>A0A498IR19_MALDO</name>
<comment type="caution">
    <text evidence="1">The sequence shown here is derived from an EMBL/GenBank/DDBJ whole genome shotgun (WGS) entry which is preliminary data.</text>
</comment>
<dbReference type="Gene3D" id="1.20.140.10">
    <property type="entry name" value="Butyryl-CoA Dehydrogenase, subunit A, domain 3"/>
    <property type="match status" value="1"/>
</dbReference>
<gene>
    <name evidence="1" type="ORF">DVH24_005956</name>
</gene>
<evidence type="ECO:0000313" key="1">
    <source>
        <dbReference type="EMBL" id="RXH83703.1"/>
    </source>
</evidence>
<accession>A0A498IR19</accession>
<evidence type="ECO:0008006" key="3">
    <source>
        <dbReference type="Google" id="ProtNLM"/>
    </source>
</evidence>